<dbReference type="Proteomes" id="UP001150581">
    <property type="component" value="Unassembled WGS sequence"/>
</dbReference>
<evidence type="ECO:0000313" key="2">
    <source>
        <dbReference type="Proteomes" id="UP001150581"/>
    </source>
</evidence>
<keyword evidence="2" id="KW-1185">Reference proteome</keyword>
<reference evidence="1" key="1">
    <citation type="submission" date="2022-07" db="EMBL/GenBank/DDBJ databases">
        <title>Phylogenomic reconstructions and comparative analyses of Kickxellomycotina fungi.</title>
        <authorList>
            <person name="Reynolds N.K."/>
            <person name="Stajich J.E."/>
            <person name="Barry K."/>
            <person name="Grigoriev I.V."/>
            <person name="Crous P."/>
            <person name="Smith M.E."/>
        </authorList>
    </citation>
    <scope>NUCLEOTIDE SEQUENCE</scope>
    <source>
        <strain evidence="1">Benny 63K</strain>
    </source>
</reference>
<name>A0ACC1I7A7_9FUNG</name>
<proteinExistence type="predicted"/>
<sequence length="442" mass="46623">MTRPPHNSGALPQSSSPPSSSPLGAGFNLVNTIVGSGILALPYALKEAGFYFGIFTLVAVALLSNLSLNTLIYSGRRTSRYKYESVSAAALGDWGHHVLAFALTVTSLGSCISYLIIIGDLGSSLVQALVGPGSLWASRNIVIIAAACSLALPLLFFRTLAPLTGPSALSIMCLPVIVLIVAVRGAAYAQPEPAPTPIWGPSVLPAIGVIAFAYACQQTCFQSYGTLREKTLGNWAWATRFATATALLIYLAFAIISYRVFGLETQPNLLNNFASDDGWANVARALLAFTLALTYPMQFYPVRDLLADALCVSVDEQPAKFHGITVAMFAATVGVAVAVEDLGFVFKLIGTAASSLMVFGLPGVIYLQLVSPYKWWGRKTEDESALLLPAPIAASVADDGASDSEFISEPSTSVLSVLLLVLGLGVFAVGTWSAVHEYVSSK</sequence>
<accession>A0ACC1I7A7</accession>
<protein>
    <submittedName>
        <fullName evidence="1">Uncharacterized protein</fullName>
    </submittedName>
</protein>
<comment type="caution">
    <text evidence="1">The sequence shown here is derived from an EMBL/GenBank/DDBJ whole genome shotgun (WGS) entry which is preliminary data.</text>
</comment>
<gene>
    <name evidence="1" type="ORF">LPJ66_008224</name>
</gene>
<organism evidence="1 2">
    <name type="scientific">Kickxella alabastrina</name>
    <dbReference type="NCBI Taxonomy" id="61397"/>
    <lineage>
        <taxon>Eukaryota</taxon>
        <taxon>Fungi</taxon>
        <taxon>Fungi incertae sedis</taxon>
        <taxon>Zoopagomycota</taxon>
        <taxon>Kickxellomycotina</taxon>
        <taxon>Kickxellomycetes</taxon>
        <taxon>Kickxellales</taxon>
        <taxon>Kickxellaceae</taxon>
        <taxon>Kickxella</taxon>
    </lineage>
</organism>
<dbReference type="EMBL" id="JANBPG010001612">
    <property type="protein sequence ID" value="KAJ1889085.1"/>
    <property type="molecule type" value="Genomic_DNA"/>
</dbReference>
<evidence type="ECO:0000313" key="1">
    <source>
        <dbReference type="EMBL" id="KAJ1889085.1"/>
    </source>
</evidence>